<feature type="region of interest" description="Disordered" evidence="1">
    <location>
        <begin position="152"/>
        <end position="204"/>
    </location>
</feature>
<name>A0ABV9E6G7_9ACTN</name>
<comment type="caution">
    <text evidence="2">The sequence shown here is derived from an EMBL/GenBank/DDBJ whole genome shotgun (WGS) entry which is preliminary data.</text>
</comment>
<dbReference type="RefSeq" id="WP_262840926.1">
    <property type="nucleotide sequence ID" value="NZ_JANZYP010000003.1"/>
</dbReference>
<feature type="region of interest" description="Disordered" evidence="1">
    <location>
        <begin position="411"/>
        <end position="460"/>
    </location>
</feature>
<feature type="compositionally biased region" description="Low complexity" evidence="1">
    <location>
        <begin position="166"/>
        <end position="181"/>
    </location>
</feature>
<reference evidence="3" key="1">
    <citation type="journal article" date="2019" name="Int. J. Syst. Evol. Microbiol.">
        <title>The Global Catalogue of Microorganisms (GCM) 10K type strain sequencing project: providing services to taxonomists for standard genome sequencing and annotation.</title>
        <authorList>
            <consortium name="The Broad Institute Genomics Platform"/>
            <consortium name="The Broad Institute Genome Sequencing Center for Infectious Disease"/>
            <person name="Wu L."/>
            <person name="Ma J."/>
        </authorList>
    </citation>
    <scope>NUCLEOTIDE SEQUENCE [LARGE SCALE GENOMIC DNA]</scope>
    <source>
        <strain evidence="3">CCUG 49560</strain>
    </source>
</reference>
<evidence type="ECO:0000313" key="2">
    <source>
        <dbReference type="EMBL" id="MFC4584888.1"/>
    </source>
</evidence>
<proteinExistence type="predicted"/>
<feature type="compositionally biased region" description="Low complexity" evidence="1">
    <location>
        <begin position="253"/>
        <end position="309"/>
    </location>
</feature>
<keyword evidence="3" id="KW-1185">Reference proteome</keyword>
<dbReference type="PROSITE" id="PS51257">
    <property type="entry name" value="PROKAR_LIPOPROTEIN"/>
    <property type="match status" value="1"/>
</dbReference>
<protein>
    <submittedName>
        <fullName evidence="2">Uncharacterized protein</fullName>
    </submittedName>
</protein>
<evidence type="ECO:0000313" key="3">
    <source>
        <dbReference type="Proteomes" id="UP001595891"/>
    </source>
</evidence>
<sequence length="460" mass="45627">MYRDQRRRELRQVLGALAACGAMVGLVGGCGTDRPAEKLLGSQAFQAGEAATATCPSVANLLPDDLPSRLISGIARNLGLIEIQVAAANQRLAKRTDAADLGAAQNAVLGTLETQRTVLIRDITTILGTAGDKPEGLDEAAACTLAGAADPVQPIDTSAPYDTSEPAASAAPADSAAPSDAVVPTDGAVPTDSGAPADSSAPADSAAPIAVPFKAGKSAAASATPKATKAAKPAKTTKTADPKGPVKIVTSTKPSVKKPAAPKGSAAPEAIPAASDTAAPEDTAAPADTATAAPADSAAPSDGATPDPSGSGAIVTDLAVVCPPVAEALTEIPRVIKSEVARNLGLLELQIASVNHQLLDKAGDDSFQEALLAALHKKRGAVIERIADRVYRATGTPPTLDALTECAFNDAAAPPDGTATDAPADPSATPSPADTATDAPSDTPSPAESASNDSSSSGTY</sequence>
<feature type="compositionally biased region" description="Low complexity" evidence="1">
    <location>
        <begin position="218"/>
        <end position="245"/>
    </location>
</feature>
<dbReference type="Proteomes" id="UP001595891">
    <property type="component" value="Unassembled WGS sequence"/>
</dbReference>
<gene>
    <name evidence="2" type="ORF">ACFO8L_02305</name>
</gene>
<feature type="compositionally biased region" description="Low complexity" evidence="1">
    <location>
        <begin position="192"/>
        <end position="204"/>
    </location>
</feature>
<feature type="region of interest" description="Disordered" evidence="1">
    <location>
        <begin position="218"/>
        <end position="311"/>
    </location>
</feature>
<organism evidence="2 3">
    <name type="scientific">Sphaerisporangium corydalis</name>
    <dbReference type="NCBI Taxonomy" id="1441875"/>
    <lineage>
        <taxon>Bacteria</taxon>
        <taxon>Bacillati</taxon>
        <taxon>Actinomycetota</taxon>
        <taxon>Actinomycetes</taxon>
        <taxon>Streptosporangiales</taxon>
        <taxon>Streptosporangiaceae</taxon>
        <taxon>Sphaerisporangium</taxon>
    </lineage>
</organism>
<accession>A0ABV9E6G7</accession>
<dbReference type="EMBL" id="JBHSFN010000001">
    <property type="protein sequence ID" value="MFC4584888.1"/>
    <property type="molecule type" value="Genomic_DNA"/>
</dbReference>
<evidence type="ECO:0000256" key="1">
    <source>
        <dbReference type="SAM" id="MobiDB-lite"/>
    </source>
</evidence>